<evidence type="ECO:0000313" key="2">
    <source>
        <dbReference type="Proteomes" id="UP000186922"/>
    </source>
</evidence>
<gene>
    <name evidence="1" type="primary">RvY_08104-1</name>
    <name evidence="1" type="synonym">RvY_08104.1</name>
    <name evidence="1" type="ORF">RvY_08104</name>
</gene>
<protein>
    <submittedName>
        <fullName evidence="1">Uncharacterized protein</fullName>
    </submittedName>
</protein>
<sequence>MNDQMRRIKSVPEFRLIPLLAAPSLGTAQLQDT</sequence>
<keyword evidence="2" id="KW-1185">Reference proteome</keyword>
<name>A0A1D1V4K9_RAMVA</name>
<accession>A0A1D1V4K9</accession>
<evidence type="ECO:0000313" key="1">
    <source>
        <dbReference type="EMBL" id="GAU96696.1"/>
    </source>
</evidence>
<organism evidence="1 2">
    <name type="scientific">Ramazzottius varieornatus</name>
    <name type="common">Water bear</name>
    <name type="synonym">Tardigrade</name>
    <dbReference type="NCBI Taxonomy" id="947166"/>
    <lineage>
        <taxon>Eukaryota</taxon>
        <taxon>Metazoa</taxon>
        <taxon>Ecdysozoa</taxon>
        <taxon>Tardigrada</taxon>
        <taxon>Eutardigrada</taxon>
        <taxon>Parachela</taxon>
        <taxon>Hypsibioidea</taxon>
        <taxon>Ramazzottiidae</taxon>
        <taxon>Ramazzottius</taxon>
    </lineage>
</organism>
<dbReference type="AlphaFoldDB" id="A0A1D1V4K9"/>
<reference evidence="1 2" key="1">
    <citation type="journal article" date="2016" name="Nat. Commun.">
        <title>Extremotolerant tardigrade genome and improved radiotolerance of human cultured cells by tardigrade-unique protein.</title>
        <authorList>
            <person name="Hashimoto T."/>
            <person name="Horikawa D.D."/>
            <person name="Saito Y."/>
            <person name="Kuwahara H."/>
            <person name="Kozuka-Hata H."/>
            <person name="Shin-I T."/>
            <person name="Minakuchi Y."/>
            <person name="Ohishi K."/>
            <person name="Motoyama A."/>
            <person name="Aizu T."/>
            <person name="Enomoto A."/>
            <person name="Kondo K."/>
            <person name="Tanaka S."/>
            <person name="Hara Y."/>
            <person name="Koshikawa S."/>
            <person name="Sagara H."/>
            <person name="Miura T."/>
            <person name="Yokobori S."/>
            <person name="Miyagawa K."/>
            <person name="Suzuki Y."/>
            <person name="Kubo T."/>
            <person name="Oyama M."/>
            <person name="Kohara Y."/>
            <person name="Fujiyama A."/>
            <person name="Arakawa K."/>
            <person name="Katayama T."/>
            <person name="Toyoda A."/>
            <person name="Kunieda T."/>
        </authorList>
    </citation>
    <scope>NUCLEOTIDE SEQUENCE [LARGE SCALE GENOMIC DNA]</scope>
    <source>
        <strain evidence="1 2">YOKOZUNA-1</strain>
    </source>
</reference>
<proteinExistence type="predicted"/>
<dbReference type="Proteomes" id="UP000186922">
    <property type="component" value="Unassembled WGS sequence"/>
</dbReference>
<dbReference type="EMBL" id="BDGG01000003">
    <property type="protein sequence ID" value="GAU96696.1"/>
    <property type="molecule type" value="Genomic_DNA"/>
</dbReference>
<comment type="caution">
    <text evidence="1">The sequence shown here is derived from an EMBL/GenBank/DDBJ whole genome shotgun (WGS) entry which is preliminary data.</text>
</comment>